<proteinExistence type="predicted"/>
<organism evidence="3 4">
    <name type="scientific">Linum tenue</name>
    <dbReference type="NCBI Taxonomy" id="586396"/>
    <lineage>
        <taxon>Eukaryota</taxon>
        <taxon>Viridiplantae</taxon>
        <taxon>Streptophyta</taxon>
        <taxon>Embryophyta</taxon>
        <taxon>Tracheophyta</taxon>
        <taxon>Spermatophyta</taxon>
        <taxon>Magnoliopsida</taxon>
        <taxon>eudicotyledons</taxon>
        <taxon>Gunneridae</taxon>
        <taxon>Pentapetalae</taxon>
        <taxon>rosids</taxon>
        <taxon>fabids</taxon>
        <taxon>Malpighiales</taxon>
        <taxon>Linaceae</taxon>
        <taxon>Linum</taxon>
    </lineage>
</organism>
<feature type="compositionally biased region" description="Basic and acidic residues" evidence="1">
    <location>
        <begin position="761"/>
        <end position="772"/>
    </location>
</feature>
<feature type="transmembrane region" description="Helical" evidence="2">
    <location>
        <begin position="155"/>
        <end position="176"/>
    </location>
</feature>
<accession>A0AAV0NGF4</accession>
<comment type="caution">
    <text evidence="3">The sequence shown here is derived from an EMBL/GenBank/DDBJ whole genome shotgun (WGS) entry which is preliminary data.</text>
</comment>
<feature type="compositionally biased region" description="Acidic residues" evidence="1">
    <location>
        <begin position="597"/>
        <end position="614"/>
    </location>
</feature>
<dbReference type="PANTHER" id="PTHR13052:SF2">
    <property type="entry name" value="NUCLEAR FACTOR KAPPA-B-BINDING PROTEIN"/>
    <property type="match status" value="1"/>
</dbReference>
<evidence type="ECO:0000256" key="2">
    <source>
        <dbReference type="SAM" id="Phobius"/>
    </source>
</evidence>
<dbReference type="AlphaFoldDB" id="A0AAV0NGF4"/>
<gene>
    <name evidence="3" type="ORF">LITE_LOCUS33174</name>
</gene>
<sequence>MPMAADHWRKRLNGTNVAGCSSWEQPRGKKKKYEPLKNDLNTKSHISLEWDNHQKRVVAKREQIGIHQRDLRSVLLSAKPASPNGIADVVTVPREVFQLENLMEVLSPKVWQSYLSVKERNFLVKFLPMGVDAEEIVDDLLSGKNFHFGNPFVDWQVLICYPTLLTMSFCLIIMVFKRLSLGSHLRKYGRIKVSMRSSSLCAGNLHPDVILRQEQALKTAKKEHYLEIQNYHNDMIKYLQTMKATCERSRDPEKEIFQKTLRDAERPASSLGYEHRVLESEEKVATSESCSLLAEEKGCSSDNQNSSVKGAKHRERPYEKGSSKGNDIKPSAALHGAKSGKVDKLQKHNIQHTDGAQYMSYLKISKKQHQLVKSMKQSGKSIQSESLSRVLGNLDMLDVQPFEEFVKEEEKKLREHWHQLAVKDFPAMYVNWRARQSQRQEMIRSLGRDLKLQCEVEVENEEVEEQDREGEDYDEEELEQEREQEEEYDDENEGANEDDDKEEEEEEEERHKQRQPQPSVSSPYWVNDLNGHLVEDEEKEDINEHSSGEEREEESDVEMGNMDKETDDDEVMVNDRNDCEAMLLDQNEQNDAFQDHSDEEAGSLESNPEDDEAILLDHTKQNGVFPDQSDEEVRSLGSNPEDVEEARSSGSLQYQPPPPHISSLSAHGVDTVDDVSETHDGGVSKVNNNSVAEDIIGHGVPISSGEDVWSAVSMPVQSYYDSTSNYTHDQDFVSTSSLIHPHQDGEEQHTQLIDLGSHVHEDTRGDLSRRQSDGVPFGTRPEPDRSGLLQSLFKGQETTLPFIREEQKLEALDFQPQSDVLVEGGQFKNVHIHGHLQPSILLGQGQKRQHTEDYIRHNLSQDVYSPVSNGGYIIPRQTHVNLQDWNPSLAVTRPPSRFPPPSLNGDLLLGQNWFHHGEQHQLRGGGWNGYDGSSGSATSNVPSQSIGGTTVDQTLYSVLPHCNQLPPSYPLDSMPVSSGQLMTPRNYGIVGGGFGGLPRLGGNITLPQVGGVVHEHDYFSSGRGSDPVGSSMVMPDEATGWMNLGHNRISNDSGNGSNFGFLDPMGRP</sequence>
<dbReference type="CDD" id="cd21865">
    <property type="entry name" value="DEUBAD_NFRKB"/>
    <property type="match status" value="1"/>
</dbReference>
<evidence type="ECO:0008006" key="5">
    <source>
        <dbReference type="Google" id="ProtNLM"/>
    </source>
</evidence>
<keyword evidence="2" id="KW-0812">Transmembrane</keyword>
<reference evidence="3" key="1">
    <citation type="submission" date="2022-08" db="EMBL/GenBank/DDBJ databases">
        <authorList>
            <person name="Gutierrez-Valencia J."/>
        </authorList>
    </citation>
    <scope>NUCLEOTIDE SEQUENCE</scope>
</reference>
<dbReference type="PANTHER" id="PTHR13052">
    <property type="entry name" value="NFRKB-RELATED"/>
    <property type="match status" value="1"/>
</dbReference>
<feature type="region of interest" description="Disordered" evidence="1">
    <location>
        <begin position="457"/>
        <end position="666"/>
    </location>
</feature>
<feature type="region of interest" description="Disordered" evidence="1">
    <location>
        <begin position="761"/>
        <end position="787"/>
    </location>
</feature>
<feature type="compositionally biased region" description="Acidic residues" evidence="1">
    <location>
        <begin position="457"/>
        <end position="508"/>
    </location>
</feature>
<feature type="compositionally biased region" description="Polar residues" evidence="1">
    <location>
        <begin position="515"/>
        <end position="524"/>
    </location>
</feature>
<evidence type="ECO:0000313" key="3">
    <source>
        <dbReference type="EMBL" id="CAI0457569.1"/>
    </source>
</evidence>
<evidence type="ECO:0000313" key="4">
    <source>
        <dbReference type="Proteomes" id="UP001154282"/>
    </source>
</evidence>
<dbReference type="EMBL" id="CAMGYJ010000008">
    <property type="protein sequence ID" value="CAI0457569.1"/>
    <property type="molecule type" value="Genomic_DNA"/>
</dbReference>
<name>A0AAV0NGF4_9ROSI</name>
<feature type="region of interest" description="Disordered" evidence="1">
    <location>
        <begin position="295"/>
        <end position="343"/>
    </location>
</feature>
<keyword evidence="4" id="KW-1185">Reference proteome</keyword>
<dbReference type="InterPro" id="IPR024867">
    <property type="entry name" value="NFRKB"/>
</dbReference>
<dbReference type="Proteomes" id="UP001154282">
    <property type="component" value="Unassembled WGS sequence"/>
</dbReference>
<protein>
    <recommendedName>
        <fullName evidence="5">Nuclear factor related to kappa-B-binding protein</fullName>
    </recommendedName>
</protein>
<evidence type="ECO:0000256" key="1">
    <source>
        <dbReference type="SAM" id="MobiDB-lite"/>
    </source>
</evidence>
<keyword evidence="2" id="KW-1133">Transmembrane helix</keyword>
<dbReference type="GO" id="GO:0031011">
    <property type="term" value="C:Ino80 complex"/>
    <property type="evidence" value="ECO:0007669"/>
    <property type="project" value="InterPro"/>
</dbReference>
<keyword evidence="2" id="KW-0472">Membrane</keyword>